<proteinExistence type="predicted"/>
<organism evidence="2 3">
    <name type="scientific">Tribonema minus</name>
    <dbReference type="NCBI Taxonomy" id="303371"/>
    <lineage>
        <taxon>Eukaryota</taxon>
        <taxon>Sar</taxon>
        <taxon>Stramenopiles</taxon>
        <taxon>Ochrophyta</taxon>
        <taxon>PX clade</taxon>
        <taxon>Xanthophyceae</taxon>
        <taxon>Tribonematales</taxon>
        <taxon>Tribonemataceae</taxon>
        <taxon>Tribonema</taxon>
    </lineage>
</organism>
<dbReference type="PANTHER" id="PTHR46127">
    <property type="entry name" value="CILIA- AND FLAGELLA-ASSOCIATED PROTEIN 65"/>
    <property type="match status" value="1"/>
</dbReference>
<dbReference type="GO" id="GO:0005737">
    <property type="term" value="C:cytoplasm"/>
    <property type="evidence" value="ECO:0007669"/>
    <property type="project" value="UniProtKB-SubCell"/>
</dbReference>
<gene>
    <name evidence="2" type="ORF">JKP88DRAFT_141925</name>
</gene>
<dbReference type="AlphaFoldDB" id="A0A836C958"/>
<feature type="non-terminal residue" evidence="2">
    <location>
        <position position="1"/>
    </location>
</feature>
<reference evidence="2" key="1">
    <citation type="submission" date="2021-02" db="EMBL/GenBank/DDBJ databases">
        <title>First Annotated Genome of the Yellow-green Alga Tribonema minus.</title>
        <authorList>
            <person name="Mahan K.M."/>
        </authorList>
    </citation>
    <scope>NUCLEOTIDE SEQUENCE</scope>
    <source>
        <strain evidence="2">UTEX B ZZ1240</strain>
    </source>
</reference>
<accession>A0A836C958</accession>
<feature type="domain" description="CFAP65-like ninth Ig-like" evidence="1">
    <location>
        <begin position="111"/>
        <end position="291"/>
    </location>
</feature>
<protein>
    <recommendedName>
        <fullName evidence="1">CFAP65-like ninth Ig-like domain-containing protein</fullName>
    </recommendedName>
</protein>
<keyword evidence="3" id="KW-1185">Reference proteome</keyword>
<sequence length="334" mass="35544">LLANKPRGIIASRSTVSVTVTFQPDSAGAYRFNLLARLCGVDAATGARIMTDPSSALLLRLGDKQRAIAAAAAAAAAQPEAGSGSSSSSSSSSLHGPAPLQCSITARASFPTVMVSDARVEGGALAAAATAALWQTHSLARVNALLSAPLTDEEIAFNCASTPDMDALPRFPVAFVPSPRGERAQVLLLQLRNPGHLPTDFSLHFPNERDIELELWADEGEPSAAQLRQSDIIDKLRVFEVTPRRGTLLPGQGVTLRLGYSYTSLLYDGRHDLPVLLRIAKGKQLWLHLQGTTLPSPAPHLHLPLDPLHRLLLHPVAVGTPLSEAPYQTSDMFN</sequence>
<evidence type="ECO:0000313" key="3">
    <source>
        <dbReference type="Proteomes" id="UP000664859"/>
    </source>
</evidence>
<dbReference type="InterPro" id="IPR052614">
    <property type="entry name" value="CFAP65"/>
</dbReference>
<dbReference type="PANTHER" id="PTHR46127:SF1">
    <property type="entry name" value="CILIA- AND FLAGELLA-ASSOCIATED PROTEIN 65"/>
    <property type="match status" value="1"/>
</dbReference>
<dbReference type="InterPro" id="IPR056344">
    <property type="entry name" value="Ig_CFAP65-like_9th"/>
</dbReference>
<dbReference type="Proteomes" id="UP000664859">
    <property type="component" value="Unassembled WGS sequence"/>
</dbReference>
<feature type="non-terminal residue" evidence="2">
    <location>
        <position position="334"/>
    </location>
</feature>
<evidence type="ECO:0000259" key="1">
    <source>
        <dbReference type="Pfam" id="PF24816"/>
    </source>
</evidence>
<dbReference type="GO" id="GO:0005929">
    <property type="term" value="C:cilium"/>
    <property type="evidence" value="ECO:0007669"/>
    <property type="project" value="UniProtKB-SubCell"/>
</dbReference>
<comment type="caution">
    <text evidence="2">The sequence shown here is derived from an EMBL/GenBank/DDBJ whole genome shotgun (WGS) entry which is preliminary data.</text>
</comment>
<dbReference type="OrthoDB" id="415597at2759"/>
<dbReference type="EMBL" id="JAFCMP010000542">
    <property type="protein sequence ID" value="KAG5175991.1"/>
    <property type="molecule type" value="Genomic_DNA"/>
</dbReference>
<evidence type="ECO:0000313" key="2">
    <source>
        <dbReference type="EMBL" id="KAG5175991.1"/>
    </source>
</evidence>
<dbReference type="Pfam" id="PF24816">
    <property type="entry name" value="Ig_CFAP65__9th"/>
    <property type="match status" value="1"/>
</dbReference>
<name>A0A836C958_9STRA</name>